<keyword evidence="3" id="KW-1185">Reference proteome</keyword>
<dbReference type="EMBL" id="JAAEAA010000016">
    <property type="protein sequence ID" value="NDK56854.1"/>
    <property type="molecule type" value="Genomic_DNA"/>
</dbReference>
<accession>A0A6B2HBA2</accession>
<keyword evidence="1" id="KW-0812">Transmembrane</keyword>
<evidence type="ECO:0000313" key="3">
    <source>
        <dbReference type="Proteomes" id="UP000478546"/>
    </source>
</evidence>
<evidence type="ECO:0000256" key="1">
    <source>
        <dbReference type="SAM" id="Phobius"/>
    </source>
</evidence>
<organism evidence="2 3">
    <name type="scientific">Pontibacter fetidus</name>
    <dbReference type="NCBI Taxonomy" id="2700082"/>
    <lineage>
        <taxon>Bacteria</taxon>
        <taxon>Pseudomonadati</taxon>
        <taxon>Bacteroidota</taxon>
        <taxon>Cytophagia</taxon>
        <taxon>Cytophagales</taxon>
        <taxon>Hymenobacteraceae</taxon>
        <taxon>Pontibacter</taxon>
    </lineage>
</organism>
<feature type="transmembrane region" description="Helical" evidence="1">
    <location>
        <begin position="57"/>
        <end position="78"/>
    </location>
</feature>
<gene>
    <name evidence="2" type="ORF">GWO68_13090</name>
</gene>
<feature type="transmembrane region" description="Helical" evidence="1">
    <location>
        <begin position="30"/>
        <end position="51"/>
    </location>
</feature>
<protein>
    <submittedName>
        <fullName evidence="2">Uncharacterized protein</fullName>
    </submittedName>
</protein>
<keyword evidence="1" id="KW-1133">Transmembrane helix</keyword>
<dbReference type="Proteomes" id="UP000478546">
    <property type="component" value="Unassembled WGS sequence"/>
</dbReference>
<comment type="caution">
    <text evidence="2">The sequence shown here is derived from an EMBL/GenBank/DDBJ whole genome shotgun (WGS) entry which is preliminary data.</text>
</comment>
<keyword evidence="1" id="KW-0472">Membrane</keyword>
<dbReference type="AlphaFoldDB" id="A0A6B2HBA2"/>
<sequence length="121" mass="13946">MLKKVYIFSYFILNGFSRNMYDDGFAVQKAISLIVLIQFLWLTALLTIWGFKLGPSYSSIYVLVMGVILYKTNSYILLKRTDLQPFLKQYAKLTIPVKLIWCFVLLALCVGGWLLILYVAS</sequence>
<evidence type="ECO:0000313" key="2">
    <source>
        <dbReference type="EMBL" id="NDK56854.1"/>
    </source>
</evidence>
<reference evidence="2 3" key="1">
    <citation type="submission" date="2020-01" db="EMBL/GenBank/DDBJ databases">
        <authorList>
            <person name="Kim M.K."/>
        </authorList>
    </citation>
    <scope>NUCLEOTIDE SEQUENCE [LARGE SCALE GENOMIC DNA]</scope>
    <source>
        <strain evidence="2 3">BT213</strain>
    </source>
</reference>
<dbReference type="RefSeq" id="WP_162346908.1">
    <property type="nucleotide sequence ID" value="NZ_JAAEAA010000016.1"/>
</dbReference>
<proteinExistence type="predicted"/>
<feature type="transmembrane region" description="Helical" evidence="1">
    <location>
        <begin position="99"/>
        <end position="120"/>
    </location>
</feature>
<name>A0A6B2HBA2_9BACT</name>